<evidence type="ECO:0000313" key="3">
    <source>
        <dbReference type="Proteomes" id="UP000645390"/>
    </source>
</evidence>
<accession>A0ABQ2BPI4</accession>
<feature type="transmembrane region" description="Helical" evidence="1">
    <location>
        <begin position="148"/>
        <end position="166"/>
    </location>
</feature>
<gene>
    <name evidence="2" type="ORF">GCM10008119_37890</name>
</gene>
<sequence>MFLFKLTAFGWLFIIVLIFTLVTSYKLASLWFGKKERWFFSGFIFLVLGCINLLFVVFAIGVAGMNYKILKGTPYTGLIIDAKAYIDGTSSKTRKTYYRPIVRIKDNKGKIIDVETDISSSSPPKIGSQLDIVYSPNQVGQNNDTKGWLFKLVGSVFVIICGLLSYKATKYAFTAKPNYSLTKYVN</sequence>
<dbReference type="EMBL" id="BMDJ01000019">
    <property type="protein sequence ID" value="GGI29490.1"/>
    <property type="molecule type" value="Genomic_DNA"/>
</dbReference>
<proteinExistence type="predicted"/>
<keyword evidence="1" id="KW-0812">Transmembrane</keyword>
<evidence type="ECO:0000313" key="2">
    <source>
        <dbReference type="EMBL" id="GGI29490.1"/>
    </source>
</evidence>
<comment type="caution">
    <text evidence="2">The sequence shown here is derived from an EMBL/GenBank/DDBJ whole genome shotgun (WGS) entry which is preliminary data.</text>
</comment>
<feature type="transmembrane region" description="Helical" evidence="1">
    <location>
        <begin position="6"/>
        <end position="27"/>
    </location>
</feature>
<keyword evidence="1" id="KW-1133">Transmembrane helix</keyword>
<organism evidence="2 3">
    <name type="scientific">Pedobacter mendelii</name>
    <dbReference type="NCBI Taxonomy" id="1908240"/>
    <lineage>
        <taxon>Bacteria</taxon>
        <taxon>Pseudomonadati</taxon>
        <taxon>Bacteroidota</taxon>
        <taxon>Sphingobacteriia</taxon>
        <taxon>Sphingobacteriales</taxon>
        <taxon>Sphingobacteriaceae</taxon>
        <taxon>Pedobacter</taxon>
    </lineage>
</organism>
<keyword evidence="1" id="KW-0472">Membrane</keyword>
<feature type="transmembrane region" description="Helical" evidence="1">
    <location>
        <begin position="39"/>
        <end position="65"/>
    </location>
</feature>
<dbReference type="Proteomes" id="UP000645390">
    <property type="component" value="Unassembled WGS sequence"/>
</dbReference>
<name>A0ABQ2BPI4_9SPHI</name>
<evidence type="ECO:0000256" key="1">
    <source>
        <dbReference type="SAM" id="Phobius"/>
    </source>
</evidence>
<protein>
    <recommendedName>
        <fullName evidence="4">DUF3592 domain-containing protein</fullName>
    </recommendedName>
</protein>
<dbReference type="RefSeq" id="WP_188417507.1">
    <property type="nucleotide sequence ID" value="NZ_BMDJ01000019.1"/>
</dbReference>
<reference evidence="3" key="1">
    <citation type="journal article" date="2019" name="Int. J. Syst. Evol. Microbiol.">
        <title>The Global Catalogue of Microorganisms (GCM) 10K type strain sequencing project: providing services to taxonomists for standard genome sequencing and annotation.</title>
        <authorList>
            <consortium name="The Broad Institute Genomics Platform"/>
            <consortium name="The Broad Institute Genome Sequencing Center for Infectious Disease"/>
            <person name="Wu L."/>
            <person name="Ma J."/>
        </authorList>
    </citation>
    <scope>NUCLEOTIDE SEQUENCE [LARGE SCALE GENOMIC DNA]</scope>
    <source>
        <strain evidence="3">CCM 8939</strain>
    </source>
</reference>
<evidence type="ECO:0008006" key="4">
    <source>
        <dbReference type="Google" id="ProtNLM"/>
    </source>
</evidence>
<keyword evidence="3" id="KW-1185">Reference proteome</keyword>